<feature type="region of interest" description="Disordered" evidence="4">
    <location>
        <begin position="158"/>
        <end position="211"/>
    </location>
</feature>
<dbReference type="PANTHER" id="PTHR19848:SF8">
    <property type="entry name" value="F-BOX AND WD REPEAT DOMAIN CONTAINING 7"/>
    <property type="match status" value="1"/>
</dbReference>
<dbReference type="STRING" id="61395.A0A1Y1W8X7"/>
<feature type="compositionally biased region" description="Acidic residues" evidence="4">
    <location>
        <begin position="1175"/>
        <end position="1189"/>
    </location>
</feature>
<evidence type="ECO:0000313" key="6">
    <source>
        <dbReference type="Proteomes" id="UP000193922"/>
    </source>
</evidence>
<protein>
    <submittedName>
        <fullName evidence="5">WD40 repeat-like protein</fullName>
    </submittedName>
</protein>
<feature type="compositionally biased region" description="Polar residues" evidence="4">
    <location>
        <begin position="998"/>
        <end position="1011"/>
    </location>
</feature>
<feature type="compositionally biased region" description="Basic and acidic residues" evidence="4">
    <location>
        <begin position="168"/>
        <end position="186"/>
    </location>
</feature>
<name>A0A1Y1W8X7_9FUNG</name>
<keyword evidence="2" id="KW-0677">Repeat</keyword>
<evidence type="ECO:0000313" key="5">
    <source>
        <dbReference type="EMBL" id="ORX69963.1"/>
    </source>
</evidence>
<dbReference type="InterPro" id="IPR001680">
    <property type="entry name" value="WD40_rpt"/>
</dbReference>
<evidence type="ECO:0000256" key="4">
    <source>
        <dbReference type="SAM" id="MobiDB-lite"/>
    </source>
</evidence>
<dbReference type="SUPFAM" id="SSF50978">
    <property type="entry name" value="WD40 repeat-like"/>
    <property type="match status" value="1"/>
</dbReference>
<evidence type="ECO:0000256" key="1">
    <source>
        <dbReference type="ARBA" id="ARBA00022574"/>
    </source>
</evidence>
<feature type="region of interest" description="Disordered" evidence="4">
    <location>
        <begin position="827"/>
        <end position="1345"/>
    </location>
</feature>
<dbReference type="InterPro" id="IPR036322">
    <property type="entry name" value="WD40_repeat_dom_sf"/>
</dbReference>
<dbReference type="SMART" id="SM00320">
    <property type="entry name" value="WD40"/>
    <property type="match status" value="5"/>
</dbReference>
<dbReference type="PANTHER" id="PTHR19848">
    <property type="entry name" value="WD40 REPEAT PROTEIN"/>
    <property type="match status" value="1"/>
</dbReference>
<accession>A0A1Y1W8X7</accession>
<dbReference type="OrthoDB" id="2014201at2759"/>
<dbReference type="RefSeq" id="XP_040743601.1">
    <property type="nucleotide sequence ID" value="XM_040885515.1"/>
</dbReference>
<dbReference type="Gene3D" id="3.90.550.10">
    <property type="entry name" value="Spore Coat Polysaccharide Biosynthesis Protein SpsA, Chain A"/>
    <property type="match status" value="1"/>
</dbReference>
<dbReference type="PROSITE" id="PS50082">
    <property type="entry name" value="WD_REPEATS_2"/>
    <property type="match status" value="3"/>
</dbReference>
<sequence>MQRFGHDVRVVHFIGLSKPWHWNRTPGGGLVADAQVSERWRQLVMLWWHIHDEHVSGWRYWKGPFDKDLAMGKGYHHITEPLTPPPQADVPQQQTGHGISDVPRHQQHQPGNDDRAHAEPEHQPTDEVPDWDKDWSWANDRVHPFDYAYLAGHIDTPAQASDGFQQEPQKEQHHSHEQHPSHEQQVQHDQPQQHPTSSDDQSHGKLPQPEQQAYRQISELFVRSSSDDSSQQHGVVADTYQQHYEQPKPQGAPEWMSSQRPWEDVAREGWMHHDEYQPHSYDQSFVERHIDQHQQPISSGYVFPLQELGHQHQEQEFVPRSLLPHQNLYEASQVVMEPQYRPRQQEYHHQQKQLQNHYHHQHHRSEYYQQPRHHEHRQEYQGHQQQWPSGEQYTEPHQRSHSMHNIGHHHHQYQGGHEGYNGEQQWYHDSGSSNAGPQYGQGGQHQRSPSQTQSIDHSSRSGDSPLYYPQPKTPIIVNPVAIWESSEEQARRRAWAQRVRAPMETPHATTDPILGHSQPGAAVAAAAWGGAPPAAEYAVPHVMDQIDSSQLPAETPWKISHVRQRNRSEDGGIPQAPGGMQFKEGVATESNARDAAGQFLQRWHEAVVARKLHSQIDGIDVERLEHGVPRFERGTDAIRLETTVSCEAEDSKGERTVYRFTLSSTLDIGGAAQQQQQQQQMPQMPTQPGPATPAGGPGGSQFVMPAEHGTGVGTTQQDIQHDVHAYCNPNTTNGTVLADSEDANVTILRQPVNYEEPTISRRSSFVQQQPGSLRGIPQMVNRTASMDHIDQFAEADARYWKLHRQLIDIEMNQRRQDEVAHIGEVQQDRRASEGWDEVQSEKIDLRSPPTPTIRLKSTAGSTGFGSYRRPSAFSIADPATFQQQQPEEEMLPVPASRPQGRRLSAETTTRPSYTTLSPNAPVPMSLETSVGESPTKHGKRGDTGLTLKRRSKSSPRLAMENARYHAPTSPLAPAGNTTGSLLIGHSSSGGSGEGLQKPSPSDDSAKASGTGSRSSRVPSRSRSFSALRKIATHNSAQAATVVSPVPRADPRKLKKPAKPVFLTSSSSEDEDDDKGGDEDSTARYFKSAIGRVPTPYPRGLLGKVNANDENKGKVESSEKSAEKPVKKEGVSAESMTLPLAAGGSDGGDSKFGHTRSSGLGETPGKQKMRPRINWGDEDDEPFPNDDDQSLDAQWLRIIKGGPPTRASVRPAGSSGSNTPQAPKANKHAEVDVQSEVNTEVSVVVVEDSAPETPAATKAEDEAEEIKVEGAMPVTDAAMACNEEDNADEADEEELAPEVNTEEAASASEPEEPGLPETTDGVPISIPAITPPEQQPPRLRKRSSLSFPNLMDREFETINDSEADTSDMEIQQRFWSRAMKPSKSGSSTPHAPARRKSVVEMSHDISSEDLAAWMHWRDSTSPVRKPNREMVAADNVDRAQQLITPPVSKGSNIDAAEILVDREEDTATVSGRCLDALTPHDELQLSMGRAYPKDVSAVSLQPEVPDTEVPTAADKVTVLVDPSTNCTSVLIQNGARMTGKWPTSGYVANSSLNGHQAQITSLASGTLQGTDALFSGSEDRTCRVWDQRTSRAVKGIRGFATEISAVQFIGEHGLVVSSGSDLFVYDSRALGVVGQAAKFVAHVDIGQVEAIDTRGDFVAFVDEDGHLGVVDCDEGTVARFTGGHAAMASCVAFHPDDLKVASGGFDKQVLVWDMASEGIAQRLSTVLENGSSGKSINPPFVYALLFAPFEGSPIVSGHADGRIMCFDQAAGRSVCWLDCHGYSISDMQFVPSNPDRLVTAGLDCMLKVWDADEIVEPNVVDAGDQMQVVLDEDPPLVAAAGLVSKPDTLAIAHESSDIYVGQDAKIGIYTFAE</sequence>
<comment type="caution">
    <text evidence="5">The sequence shown here is derived from an EMBL/GenBank/DDBJ whole genome shotgun (WGS) entry which is preliminary data.</text>
</comment>
<feature type="compositionally biased region" description="Polar residues" evidence="4">
    <location>
        <begin position="381"/>
        <end position="392"/>
    </location>
</feature>
<feature type="compositionally biased region" description="Low complexity" evidence="4">
    <location>
        <begin position="1012"/>
        <end position="1025"/>
    </location>
</feature>
<gene>
    <name evidence="5" type="ORF">DL89DRAFT_257261</name>
</gene>
<dbReference type="InterPro" id="IPR029044">
    <property type="entry name" value="Nucleotide-diphossugar_trans"/>
</dbReference>
<feature type="compositionally biased region" description="Low complexity" evidence="4">
    <location>
        <begin position="669"/>
        <end position="684"/>
    </location>
</feature>
<feature type="region of interest" description="Disordered" evidence="4">
    <location>
        <begin position="669"/>
        <end position="701"/>
    </location>
</feature>
<feature type="compositionally biased region" description="Polar residues" evidence="4">
    <location>
        <begin position="905"/>
        <end position="918"/>
    </location>
</feature>
<reference evidence="5 6" key="1">
    <citation type="submission" date="2016-07" db="EMBL/GenBank/DDBJ databases">
        <title>Pervasive Adenine N6-methylation of Active Genes in Fungi.</title>
        <authorList>
            <consortium name="DOE Joint Genome Institute"/>
            <person name="Mondo S.J."/>
            <person name="Dannebaum R.O."/>
            <person name="Kuo R.C."/>
            <person name="Labutti K."/>
            <person name="Haridas S."/>
            <person name="Kuo A."/>
            <person name="Salamov A."/>
            <person name="Ahrendt S.R."/>
            <person name="Lipzen A."/>
            <person name="Sullivan W."/>
            <person name="Andreopoulos W.B."/>
            <person name="Clum A."/>
            <person name="Lindquist E."/>
            <person name="Daum C."/>
            <person name="Ramamoorthy G.K."/>
            <person name="Gryganskyi A."/>
            <person name="Culley D."/>
            <person name="Magnuson J.K."/>
            <person name="James T.Y."/>
            <person name="O'Malley M.A."/>
            <person name="Stajich J.E."/>
            <person name="Spatafora J.W."/>
            <person name="Visel A."/>
            <person name="Grigoriev I.V."/>
        </authorList>
    </citation>
    <scope>NUCLEOTIDE SEQUENCE [LARGE SCALE GENOMIC DNA]</scope>
    <source>
        <strain evidence="5 6">ATCC 12442</strain>
    </source>
</reference>
<feature type="compositionally biased region" description="Polar residues" evidence="4">
    <location>
        <begin position="444"/>
        <end position="456"/>
    </location>
</feature>
<evidence type="ECO:0000256" key="2">
    <source>
        <dbReference type="ARBA" id="ARBA00022737"/>
    </source>
</evidence>
<feature type="repeat" description="WD" evidence="3">
    <location>
        <begin position="1551"/>
        <end position="1594"/>
    </location>
</feature>
<keyword evidence="6" id="KW-1185">Reference proteome</keyword>
<evidence type="ECO:0000256" key="3">
    <source>
        <dbReference type="PROSITE-ProRule" id="PRU00221"/>
    </source>
</evidence>
<feature type="compositionally biased region" description="Low complexity" evidence="4">
    <location>
        <begin position="1233"/>
        <end position="1247"/>
    </location>
</feature>
<dbReference type="GeneID" id="63802163"/>
<organism evidence="5 6">
    <name type="scientific">Linderina pennispora</name>
    <dbReference type="NCBI Taxonomy" id="61395"/>
    <lineage>
        <taxon>Eukaryota</taxon>
        <taxon>Fungi</taxon>
        <taxon>Fungi incertae sedis</taxon>
        <taxon>Zoopagomycota</taxon>
        <taxon>Kickxellomycotina</taxon>
        <taxon>Kickxellomycetes</taxon>
        <taxon>Kickxellales</taxon>
        <taxon>Kickxellaceae</taxon>
        <taxon>Linderina</taxon>
    </lineage>
</organism>
<dbReference type="EMBL" id="MCFD01000006">
    <property type="protein sequence ID" value="ORX69963.1"/>
    <property type="molecule type" value="Genomic_DNA"/>
</dbReference>
<dbReference type="Pfam" id="PF00400">
    <property type="entry name" value="WD40"/>
    <property type="match status" value="3"/>
</dbReference>
<feature type="compositionally biased region" description="Acidic residues" evidence="4">
    <location>
        <begin position="1281"/>
        <end position="1295"/>
    </location>
</feature>
<dbReference type="InterPro" id="IPR015943">
    <property type="entry name" value="WD40/YVTN_repeat-like_dom_sf"/>
</dbReference>
<keyword evidence="1 3" id="KW-0853">WD repeat</keyword>
<feature type="region of interest" description="Disordered" evidence="4">
    <location>
        <begin position="342"/>
        <end position="471"/>
    </location>
</feature>
<feature type="compositionally biased region" description="Basic residues" evidence="4">
    <location>
        <begin position="399"/>
        <end position="412"/>
    </location>
</feature>
<dbReference type="InterPro" id="IPR019775">
    <property type="entry name" value="WD40_repeat_CS"/>
</dbReference>
<feature type="compositionally biased region" description="Basic and acidic residues" evidence="4">
    <location>
        <begin position="1106"/>
        <end position="1130"/>
    </location>
</feature>
<dbReference type="Gene3D" id="2.130.10.10">
    <property type="entry name" value="YVTN repeat-like/Quinoprotein amine dehydrogenase"/>
    <property type="match status" value="2"/>
</dbReference>
<dbReference type="PROSITE" id="PS00678">
    <property type="entry name" value="WD_REPEATS_1"/>
    <property type="match status" value="1"/>
</dbReference>
<feature type="compositionally biased region" description="Acidic residues" evidence="4">
    <location>
        <begin position="1067"/>
        <end position="1079"/>
    </location>
</feature>
<feature type="repeat" description="WD" evidence="3">
    <location>
        <begin position="1776"/>
        <end position="1809"/>
    </location>
</feature>
<feature type="compositionally biased region" description="Basic and acidic residues" evidence="4">
    <location>
        <begin position="827"/>
        <end position="845"/>
    </location>
</feature>
<feature type="compositionally biased region" description="Basic and acidic residues" evidence="4">
    <location>
        <begin position="111"/>
        <end position="133"/>
    </location>
</feature>
<proteinExistence type="predicted"/>
<feature type="region of interest" description="Disordered" evidence="4">
    <location>
        <begin position="76"/>
        <end position="133"/>
    </location>
</feature>
<dbReference type="Proteomes" id="UP000193922">
    <property type="component" value="Unassembled WGS sequence"/>
</dbReference>
<feature type="repeat" description="WD" evidence="3">
    <location>
        <begin position="1680"/>
        <end position="1721"/>
    </location>
</feature>
<dbReference type="PROSITE" id="PS50294">
    <property type="entry name" value="WD_REPEATS_REGION"/>
    <property type="match status" value="2"/>
</dbReference>